<gene>
    <name evidence="1" type="ordered locus">TTX_1356</name>
</gene>
<dbReference type="STRING" id="768679.TTX_1356"/>
<dbReference type="HOGENOM" id="CLU_2191169_0_0_2"/>
<dbReference type="EMBL" id="FN869859">
    <property type="protein sequence ID" value="CCC81993.1"/>
    <property type="molecule type" value="Genomic_DNA"/>
</dbReference>
<evidence type="ECO:0000313" key="1">
    <source>
        <dbReference type="EMBL" id="CCC81993.1"/>
    </source>
</evidence>
<dbReference type="PATRIC" id="fig|768679.9.peg.1376"/>
<keyword evidence="2" id="KW-1185">Reference proteome</keyword>
<dbReference type="AlphaFoldDB" id="G4RK98"/>
<name>G4RK98_THETK</name>
<dbReference type="RefSeq" id="WP_014127248.1">
    <property type="nucleotide sequence ID" value="NC_016070.1"/>
</dbReference>
<dbReference type="Proteomes" id="UP000002654">
    <property type="component" value="Chromosome"/>
</dbReference>
<organism evidence="1 2">
    <name type="scientific">Thermoproteus tenax (strain ATCC 35583 / DSM 2078 / JCM 9277 / NBRC 100435 / Kra 1)</name>
    <dbReference type="NCBI Taxonomy" id="768679"/>
    <lineage>
        <taxon>Archaea</taxon>
        <taxon>Thermoproteota</taxon>
        <taxon>Thermoprotei</taxon>
        <taxon>Thermoproteales</taxon>
        <taxon>Thermoproteaceae</taxon>
        <taxon>Thermoproteus</taxon>
    </lineage>
</organism>
<proteinExistence type="predicted"/>
<dbReference type="KEGG" id="ttn:TTX_1356"/>
<evidence type="ECO:0000313" key="2">
    <source>
        <dbReference type="Proteomes" id="UP000002654"/>
    </source>
</evidence>
<accession>G4RK98</accession>
<dbReference type="GeneID" id="11262238"/>
<reference evidence="1 2" key="1">
    <citation type="journal article" date="2011" name="PLoS ONE">
        <title>The complete genome sequence of Thermoproteus tenax: a physiologically versatile member of the Crenarchaeota.</title>
        <authorList>
            <person name="Siebers B."/>
            <person name="Zaparty M."/>
            <person name="Raddatz G."/>
            <person name="Tjaden B."/>
            <person name="Albers S.V."/>
            <person name="Bell S.D."/>
            <person name="Blombach F."/>
            <person name="Kletzin A."/>
            <person name="Kyrpides N."/>
            <person name="Lanz C."/>
            <person name="Plagens A."/>
            <person name="Rampp M."/>
            <person name="Rosinus A."/>
            <person name="von Jan M."/>
            <person name="Makarova K.S."/>
            <person name="Klenk H.P."/>
            <person name="Schuster S.C."/>
            <person name="Hensel R."/>
        </authorList>
    </citation>
    <scope>NUCLEOTIDE SEQUENCE [LARGE SCALE GENOMIC DNA]</scope>
    <source>
        <strain evidence="2">ATCC 35583 / DSM 2078 / JCM 9277 / NBRC 100435 / Kra 1</strain>
    </source>
</reference>
<sequence>MVDINREGAKQFALRIVEGERGYLLVNPTGKTLLKLGKSRRYVKNLLSLTPYLKLALEAAVGKTPRDAIAYNVKAFINYIKGVDALDAELLLNQVEAYEKLLERCANS</sequence>
<dbReference type="PaxDb" id="768679-TTX_1356"/>
<protein>
    <submittedName>
        <fullName evidence="1">Uncharacterized protein</fullName>
    </submittedName>
</protein>